<dbReference type="GO" id="GO:0000976">
    <property type="term" value="F:transcription cis-regulatory region binding"/>
    <property type="evidence" value="ECO:0007669"/>
    <property type="project" value="TreeGrafter"/>
</dbReference>
<evidence type="ECO:0000313" key="6">
    <source>
        <dbReference type="Proteomes" id="UP000029736"/>
    </source>
</evidence>
<name>A0A098RZW6_9BACT</name>
<dbReference type="CDD" id="cd01392">
    <property type="entry name" value="HTH_LacI"/>
    <property type="match status" value="1"/>
</dbReference>
<dbReference type="SUPFAM" id="SSF47413">
    <property type="entry name" value="lambda repressor-like DNA-binding domains"/>
    <property type="match status" value="1"/>
</dbReference>
<dbReference type="Gene3D" id="3.40.50.2300">
    <property type="match status" value="2"/>
</dbReference>
<dbReference type="Proteomes" id="UP000029736">
    <property type="component" value="Unassembled WGS sequence"/>
</dbReference>
<evidence type="ECO:0000256" key="3">
    <source>
        <dbReference type="ARBA" id="ARBA00023163"/>
    </source>
</evidence>
<dbReference type="STRING" id="1524460.IX84_28325"/>
<accession>A0A098RZW6</accession>
<dbReference type="InterPro" id="IPR000843">
    <property type="entry name" value="HTH_LacI"/>
</dbReference>
<evidence type="ECO:0000256" key="2">
    <source>
        <dbReference type="ARBA" id="ARBA00023125"/>
    </source>
</evidence>
<comment type="caution">
    <text evidence="5">The sequence shown here is derived from an EMBL/GenBank/DDBJ whole genome shotgun (WGS) entry which is preliminary data.</text>
</comment>
<dbReference type="SUPFAM" id="SSF53822">
    <property type="entry name" value="Periplasmic binding protein-like I"/>
    <property type="match status" value="1"/>
</dbReference>
<organism evidence="5 6">
    <name type="scientific">Phaeodactylibacter xiamenensis</name>
    <dbReference type="NCBI Taxonomy" id="1524460"/>
    <lineage>
        <taxon>Bacteria</taxon>
        <taxon>Pseudomonadati</taxon>
        <taxon>Bacteroidota</taxon>
        <taxon>Saprospiria</taxon>
        <taxon>Saprospirales</taxon>
        <taxon>Haliscomenobacteraceae</taxon>
        <taxon>Phaeodactylibacter</taxon>
    </lineage>
</organism>
<keyword evidence="6" id="KW-1185">Reference proteome</keyword>
<dbReference type="PROSITE" id="PS00356">
    <property type="entry name" value="HTH_LACI_1"/>
    <property type="match status" value="1"/>
</dbReference>
<dbReference type="OrthoDB" id="628703at2"/>
<protein>
    <recommendedName>
        <fullName evidence="4">HTH lacI-type domain-containing protein</fullName>
    </recommendedName>
</protein>
<keyword evidence="2" id="KW-0238">DNA-binding</keyword>
<dbReference type="PANTHER" id="PTHR30146">
    <property type="entry name" value="LACI-RELATED TRANSCRIPTIONAL REPRESSOR"/>
    <property type="match status" value="1"/>
</dbReference>
<dbReference type="PROSITE" id="PS50932">
    <property type="entry name" value="HTH_LACI_2"/>
    <property type="match status" value="1"/>
</dbReference>
<dbReference type="InterPro" id="IPR028082">
    <property type="entry name" value="Peripla_BP_I"/>
</dbReference>
<sequence length="361" mass="40553">MGNRIRIKDIAKKAKVSTGTVDRVIHNRGNVSPEKRARVKAVMEELGYEPNIIARTLATRKIMRIALLMPDPSIDPYWELPNVGVNKAWHSVKHYGVELEHFYFNLFDQADFAQKAKVALKTMPEALVFPPVFLKAANELLEACARLGITVSLFNTELSGENVLTYVGQNSYQSGVLAGKLLSFSMGPTGRVAVVNLSKEPANAKHLSDKAQGLEDYFQAQGMGDRNRVEKVVFEAFENKKALRAFLLELLREQPELKGFFVTNSRAYKILDALGQEALQDIRIVGFDLLPENIAYLKKGAIQFLINQNPVEQGYLSLTSVVQKLIFDKEVDAIQHLPLDIVVAENARYYLEREDKYALVV</sequence>
<keyword evidence="1" id="KW-0805">Transcription regulation</keyword>
<proteinExistence type="predicted"/>
<dbReference type="RefSeq" id="WP_044228590.1">
    <property type="nucleotide sequence ID" value="NZ_CAKZLC010000118.1"/>
</dbReference>
<dbReference type="Pfam" id="PF00356">
    <property type="entry name" value="LacI"/>
    <property type="match status" value="1"/>
</dbReference>
<reference evidence="5 6" key="1">
    <citation type="journal article" date="2014" name="Int. J. Syst. Evol. Microbiol.">
        <title>Phaeodactylibacter xiamenensis gen. nov., sp. nov., a member of the family Saprospiraceae isolated from the marine alga Phaeodactylum tricornutum.</title>
        <authorList>
            <person name="Chen Z.Jr."/>
            <person name="Lei X."/>
            <person name="Lai Q."/>
            <person name="Li Y."/>
            <person name="Zhang B."/>
            <person name="Zhang J."/>
            <person name="Zhang H."/>
            <person name="Yang L."/>
            <person name="Zheng W."/>
            <person name="Tian Y."/>
            <person name="Yu Z."/>
            <person name="Xu H.Jr."/>
            <person name="Zheng T."/>
        </authorList>
    </citation>
    <scope>NUCLEOTIDE SEQUENCE [LARGE SCALE GENOMIC DNA]</scope>
    <source>
        <strain evidence="5 6">KD52</strain>
    </source>
</reference>
<dbReference type="InterPro" id="IPR025997">
    <property type="entry name" value="SBP_2_dom"/>
</dbReference>
<dbReference type="Gene3D" id="1.10.260.40">
    <property type="entry name" value="lambda repressor-like DNA-binding domains"/>
    <property type="match status" value="1"/>
</dbReference>
<evidence type="ECO:0000256" key="1">
    <source>
        <dbReference type="ARBA" id="ARBA00023015"/>
    </source>
</evidence>
<gene>
    <name evidence="5" type="ORF">IX84_28325</name>
</gene>
<dbReference type="Pfam" id="PF13407">
    <property type="entry name" value="Peripla_BP_4"/>
    <property type="match status" value="1"/>
</dbReference>
<dbReference type="AlphaFoldDB" id="A0A098RZW6"/>
<dbReference type="InterPro" id="IPR010982">
    <property type="entry name" value="Lambda_DNA-bd_dom_sf"/>
</dbReference>
<dbReference type="SMART" id="SM00354">
    <property type="entry name" value="HTH_LACI"/>
    <property type="match status" value="1"/>
</dbReference>
<feature type="domain" description="HTH lacI-type" evidence="4">
    <location>
        <begin position="5"/>
        <end position="59"/>
    </location>
</feature>
<dbReference type="GO" id="GO:0003700">
    <property type="term" value="F:DNA-binding transcription factor activity"/>
    <property type="evidence" value="ECO:0007669"/>
    <property type="project" value="TreeGrafter"/>
</dbReference>
<keyword evidence="3" id="KW-0804">Transcription</keyword>
<dbReference type="EMBL" id="JPOS01000090">
    <property type="protein sequence ID" value="KGE85396.1"/>
    <property type="molecule type" value="Genomic_DNA"/>
</dbReference>
<dbReference type="PANTHER" id="PTHR30146:SF144">
    <property type="entry name" value="LACI-FAMILY TRANSCRIPTION REGULATOR"/>
    <property type="match status" value="1"/>
</dbReference>
<evidence type="ECO:0000259" key="4">
    <source>
        <dbReference type="PROSITE" id="PS50932"/>
    </source>
</evidence>
<evidence type="ECO:0000313" key="5">
    <source>
        <dbReference type="EMBL" id="KGE85396.1"/>
    </source>
</evidence>